<feature type="region of interest" description="Disordered" evidence="16">
    <location>
        <begin position="1"/>
        <end position="26"/>
    </location>
</feature>
<organism evidence="17 18">
    <name type="scientific">Equus caballus papillomavirus 6</name>
    <dbReference type="NCBI Taxonomy" id="1235427"/>
    <lineage>
        <taxon>Viruses</taxon>
        <taxon>Monodnaviria</taxon>
        <taxon>Shotokuvirae</taxon>
        <taxon>Cossaviricota</taxon>
        <taxon>Papovaviricetes</taxon>
        <taxon>Zurhausenvirales</taxon>
        <taxon>Papillomaviridae</taxon>
        <taxon>Firstpapillomavirinae</taxon>
        <taxon>Dyorhopapillomavirus</taxon>
        <taxon>Dyorhopapillomavirus 1</taxon>
    </lineage>
</organism>
<evidence type="ECO:0000256" key="2">
    <source>
        <dbReference type="ARBA" id="ARBA00022553"/>
    </source>
</evidence>
<evidence type="ECO:0000256" key="4">
    <source>
        <dbReference type="ARBA" id="ARBA00022562"/>
    </source>
</evidence>
<dbReference type="Proteomes" id="UP000146576">
    <property type="component" value="Segment"/>
</dbReference>
<accession>M4HWY7</accession>
<keyword evidence="6" id="KW-1040">Host Golgi apparatus</keyword>
<comment type="function">
    <text evidence="15">Minor protein of the capsid that localizes along the inner surface of the virion, within the central cavities beneath the L1 pentamers. Plays a role in capsid stabilization through interaction with the major capsid protein L1. Once the virion enters the host cell, L2 escorts the genomic DNA into the nucleus by promoting escape from the endosomal compartments and traffic through the host Golgi network. Mechanistically, the C-terminus of L2 possesses a cell-penetrating peptide that protudes from the host endosome, interacts with host cytoplasmic retromer cargo and thereby mediates the capsid delivery to the host trans-Golgi network. Plays a role through its interaction with host dynein in the intracellular microtubule-dependent transport of viral capsid toward the nucleus. Mediates the viral genome import into the nucleus through binding to host importins. Once within the nucleus, L2 localizes viral genomes to host PML bodies in order to activate early gene expression for establishment of infection. Later on, promotes late gene expression by interacting with the viral E2 protein and by inhibiting its transcriptional activation functions. During virion assembly, encapsidates the genome by direct interaction with the viral DNA.</text>
</comment>
<keyword evidence="9 15" id="KW-1177">Microtubular inwards viral transport</keyword>
<evidence type="ECO:0000256" key="3">
    <source>
        <dbReference type="ARBA" id="ARBA00022561"/>
    </source>
</evidence>
<comment type="PTM">
    <text evidence="15">Highly phosphorylated.</text>
</comment>
<dbReference type="KEGG" id="vg:14757617"/>
<dbReference type="GO" id="GO:0003677">
    <property type="term" value="F:DNA binding"/>
    <property type="evidence" value="ECO:0007669"/>
    <property type="project" value="UniProtKB-UniRule"/>
</dbReference>
<protein>
    <recommendedName>
        <fullName evidence="15">Minor capsid protein L2</fullName>
    </recommendedName>
</protein>
<evidence type="ECO:0000256" key="6">
    <source>
        <dbReference type="ARBA" id="ARBA00022812"/>
    </source>
</evidence>
<dbReference type="GO" id="GO:0005198">
    <property type="term" value="F:structural molecule activity"/>
    <property type="evidence" value="ECO:0007669"/>
    <property type="project" value="UniProtKB-UniRule"/>
</dbReference>
<keyword evidence="14 15" id="KW-1160">Virus entry into host cell</keyword>
<evidence type="ECO:0000256" key="8">
    <source>
        <dbReference type="ARBA" id="ARBA00022921"/>
    </source>
</evidence>
<dbReference type="GO" id="GO:0075732">
    <property type="term" value="P:viral penetration into host nucleus"/>
    <property type="evidence" value="ECO:0007669"/>
    <property type="project" value="UniProtKB-KW"/>
</dbReference>
<keyword evidence="2 15" id="KW-0597">Phosphoprotein</keyword>
<keyword evidence="5 15" id="KW-0945">Host-virus interaction</keyword>
<evidence type="ECO:0000256" key="1">
    <source>
        <dbReference type="ARBA" id="ARBA00022524"/>
    </source>
</evidence>
<name>M4HWY7_9PAPI</name>
<dbReference type="EMBL" id="JQ965698">
    <property type="protein sequence ID" value="AFU07685.1"/>
    <property type="molecule type" value="Genomic_DNA"/>
</dbReference>
<keyword evidence="7 15" id="KW-0946">Virion</keyword>
<proteinExistence type="inferred from homology"/>
<evidence type="ECO:0000256" key="13">
    <source>
        <dbReference type="ARBA" id="ARBA00023157"/>
    </source>
</evidence>
<sequence length="503" mass="54122">MSRATRRKRNAPQQAGTPHPRKRQRRAAVEDIYRGCKPFGTCPPDVLNRVENTTWADRLLQWFSSVIYLGGLGIGTGRGTGGGTGYRPLGSGAGSVEVGAGTRTVRPPPLLVDTLGPVDAEVLEMIPLQPLEPTAPSVVSGSDPGVLVTPGGSLPAEIPGIVDGGGPTDVITARDPAVLHIGQNDVGDTHVITQAIERPGFTGSSRDSFYIVGGGRGAVVGEEIELEVLPRTSTPEKPGDIFQTGLGAQRYEQVYVDNPLFLDNARELVAFGDTWDDATDSITFEPVVASPQAAPDSRFTDVVYLGRRVFERGPEGSLRVGRVGRRGTISTRRGTQIGGQVHFFYDLSPIEPEAIELTGFNPPESFTSPPEFESTNQSETAFSEVDLQSEPSSYSDIYLLEEDTVSINGHLVFSEGNGELLDDPQTVSVPLRGRVHAGYVFVFDTVHPITSTSLAPSLQPPVHPGTPEVVIDIYPHTPLAFLHHRRKRKRGSSVFFADVLLAF</sequence>
<comment type="subcellular location">
    <subcellularLocation>
        <location evidence="15">Virion</location>
    </subcellularLocation>
    <subcellularLocation>
        <location evidence="15">Host nucleus</location>
    </subcellularLocation>
</comment>
<keyword evidence="4 15" id="KW-1048">Host nucleus</keyword>
<comment type="subunit">
    <text evidence="15">Interacts with major capsid protein L1. Interacts with E2; this interaction inhibits E2 transcriptional activity but not the DNA replication function E2. Interacts with host HSPA8; this interaction is required for L2 nuclear translocation. Interacts with host importins KPNB2 and KPNB3. Forms a complex with importin alpha2-beta1 heterodimers via interaction with the importin alpha2 adapter. Interacts with host DYNLT1; this interaction is essential for virus intracellular transport during entry. Interacts (via C-terminus) with host retromer subunits VPS35 AND VPS29.</text>
</comment>
<keyword evidence="12 15" id="KW-0238">DNA-binding</keyword>
<evidence type="ECO:0000256" key="9">
    <source>
        <dbReference type="ARBA" id="ARBA00022952"/>
    </source>
</evidence>
<dbReference type="InterPro" id="IPR000784">
    <property type="entry name" value="Late_L2"/>
</dbReference>
<comment type="caution">
    <text evidence="15">Lacks conserved residue(s) required for the propagation of feature annotation.</text>
</comment>
<feature type="compositionally biased region" description="Basic residues" evidence="16">
    <location>
        <begin position="1"/>
        <end position="10"/>
    </location>
</feature>
<dbReference type="GO" id="GO:0043657">
    <property type="term" value="C:host cell"/>
    <property type="evidence" value="ECO:0007669"/>
    <property type="project" value="GOC"/>
</dbReference>
<evidence type="ECO:0000256" key="10">
    <source>
        <dbReference type="ARBA" id="ARBA00023046"/>
    </source>
</evidence>
<dbReference type="HAMAP" id="MF_04003">
    <property type="entry name" value="PPV_L2"/>
    <property type="match status" value="1"/>
</dbReference>
<comment type="similarity">
    <text evidence="15">Belongs to the papillomaviridae L2 protein family.</text>
</comment>
<evidence type="ECO:0000256" key="11">
    <source>
        <dbReference type="ARBA" id="ARBA00023120"/>
    </source>
</evidence>
<gene>
    <name evidence="15" type="primary">L2</name>
</gene>
<keyword evidence="11 15" id="KW-1176">Cytoplasmic inwards viral transport</keyword>
<evidence type="ECO:0000256" key="12">
    <source>
        <dbReference type="ARBA" id="ARBA00023125"/>
    </source>
</evidence>
<keyword evidence="13 15" id="KW-1015">Disulfide bond</keyword>
<dbReference type="GO" id="GO:0075521">
    <property type="term" value="P:microtubule-dependent intracellular transport of viral material towards nucleus"/>
    <property type="evidence" value="ECO:0007669"/>
    <property type="project" value="UniProtKB-UniRule"/>
</dbReference>
<keyword evidence="1 15" id="KW-1163">Viral penetration into host nucleus</keyword>
<dbReference type="GO" id="GO:0042025">
    <property type="term" value="C:host cell nucleus"/>
    <property type="evidence" value="ECO:0007669"/>
    <property type="project" value="UniProtKB-SubCell"/>
</dbReference>
<evidence type="ECO:0000256" key="16">
    <source>
        <dbReference type="SAM" id="MobiDB-lite"/>
    </source>
</evidence>
<evidence type="ECO:0000313" key="17">
    <source>
        <dbReference type="EMBL" id="AFU07685.1"/>
    </source>
</evidence>
<keyword evidence="10" id="KW-1039">Host endosome</keyword>
<dbReference type="RefSeq" id="YP_007518496.1">
    <property type="nucleotide sequence ID" value="NC_020500.1"/>
</dbReference>
<evidence type="ECO:0000256" key="7">
    <source>
        <dbReference type="ARBA" id="ARBA00022844"/>
    </source>
</evidence>
<dbReference type="Pfam" id="PF00513">
    <property type="entry name" value="Late_protein_L2"/>
    <property type="match status" value="1"/>
</dbReference>
<feature type="disulfide bond" evidence="15">
    <location>
        <begin position="36"/>
        <end position="42"/>
    </location>
</feature>
<evidence type="ECO:0000256" key="15">
    <source>
        <dbReference type="HAMAP-Rule" id="MF_04003"/>
    </source>
</evidence>
<dbReference type="OrthoDB" id="8047at10239"/>
<evidence type="ECO:0000256" key="14">
    <source>
        <dbReference type="ARBA" id="ARBA00023296"/>
    </source>
</evidence>
<evidence type="ECO:0000256" key="5">
    <source>
        <dbReference type="ARBA" id="ARBA00022581"/>
    </source>
</evidence>
<keyword evidence="8 15" id="KW-0426">Late protein</keyword>
<reference evidence="17 18" key="1">
    <citation type="journal article" date="2013" name="J. Gen. Virol.">
        <title>Four novel papillomavirus sequences support a broad diversity among equine papillomaviruses.</title>
        <authorList>
            <person name="Lange C."/>
            <person name="Vetsch E."/>
            <person name="Ackermann M."/>
            <person name="Favrot C."/>
            <person name="Tobler K."/>
        </authorList>
    </citation>
    <scope>NUCLEOTIDE SEQUENCE [LARGE SCALE GENOMIC DNA]</scope>
    <source>
        <strain evidence="17">Sirkar_2011</strain>
    </source>
</reference>
<dbReference type="GO" id="GO:0046718">
    <property type="term" value="P:symbiont entry into host cell"/>
    <property type="evidence" value="ECO:0007669"/>
    <property type="project" value="UniProtKB-KW"/>
</dbReference>
<keyword evidence="3 15" id="KW-0167">Capsid protein</keyword>
<dbReference type="GO" id="GO:0019028">
    <property type="term" value="C:viral capsid"/>
    <property type="evidence" value="ECO:0007669"/>
    <property type="project" value="UniProtKB-UniRule"/>
</dbReference>
<evidence type="ECO:0000313" key="18">
    <source>
        <dbReference type="Proteomes" id="UP000146576"/>
    </source>
</evidence>